<sequence>MAKKVALNKRDREKIRKILLVRRTELLSDMDGTEHEIDELQDPKADDLDRAVEAGAMELLVALGDTERRELEEVTLSLEKLDTETYGKCEACLETPLNLCPTCPFIPKPRLEALPTARLCVSCQEAEEQNQIPSYTRLRPRRMFGEDIEEFSHPLMDSDDDR</sequence>
<dbReference type="GO" id="GO:0008270">
    <property type="term" value="F:zinc ion binding"/>
    <property type="evidence" value="ECO:0007669"/>
    <property type="project" value="UniProtKB-KW"/>
</dbReference>
<dbReference type="AlphaFoldDB" id="A0A382PYC6"/>
<organism evidence="6">
    <name type="scientific">marine metagenome</name>
    <dbReference type="NCBI Taxonomy" id="408172"/>
    <lineage>
        <taxon>unclassified sequences</taxon>
        <taxon>metagenomes</taxon>
        <taxon>ecological metagenomes</taxon>
    </lineage>
</organism>
<protein>
    <submittedName>
        <fullName evidence="6">Uncharacterized protein</fullName>
    </submittedName>
</protein>
<name>A0A382PYC6_9ZZZZ</name>
<dbReference type="PANTHER" id="PTHR33823">
    <property type="entry name" value="RNA POLYMERASE-BINDING TRANSCRIPTION FACTOR DKSA-RELATED"/>
    <property type="match status" value="1"/>
</dbReference>
<evidence type="ECO:0000256" key="3">
    <source>
        <dbReference type="ARBA" id="ARBA00022833"/>
    </source>
</evidence>
<keyword evidence="1" id="KW-0479">Metal-binding</keyword>
<accession>A0A382PYC6</accession>
<dbReference type="Gene3D" id="1.20.120.910">
    <property type="entry name" value="DksA, coiled-coil domain"/>
    <property type="match status" value="1"/>
</dbReference>
<reference evidence="6" key="1">
    <citation type="submission" date="2018-05" db="EMBL/GenBank/DDBJ databases">
        <authorList>
            <person name="Lanie J.A."/>
            <person name="Ng W.-L."/>
            <person name="Kazmierczak K.M."/>
            <person name="Andrzejewski T.M."/>
            <person name="Davidsen T.M."/>
            <person name="Wayne K.J."/>
            <person name="Tettelin H."/>
            <person name="Glass J.I."/>
            <person name="Rusch D."/>
            <person name="Podicherti R."/>
            <person name="Tsui H.-C.T."/>
            <person name="Winkler M.E."/>
        </authorList>
    </citation>
    <scope>NUCLEOTIDE SEQUENCE</scope>
</reference>
<gene>
    <name evidence="6" type="ORF">METZ01_LOCUS330482</name>
</gene>
<dbReference type="PROSITE" id="PS51128">
    <property type="entry name" value="ZF_DKSA_2"/>
    <property type="match status" value="1"/>
</dbReference>
<dbReference type="PANTHER" id="PTHR33823:SF4">
    <property type="entry name" value="GENERAL STRESS PROTEIN 16O"/>
    <property type="match status" value="1"/>
</dbReference>
<evidence type="ECO:0000259" key="4">
    <source>
        <dbReference type="Pfam" id="PF01258"/>
    </source>
</evidence>
<dbReference type="SUPFAM" id="SSF109635">
    <property type="entry name" value="DnaK suppressor protein DksA, alpha-hairpin domain"/>
    <property type="match status" value="1"/>
</dbReference>
<dbReference type="InterPro" id="IPR037187">
    <property type="entry name" value="DnaK_N"/>
</dbReference>
<keyword evidence="2" id="KW-0863">Zinc-finger</keyword>
<dbReference type="InterPro" id="IPR048487">
    <property type="entry name" value="DksA-like_N"/>
</dbReference>
<dbReference type="Pfam" id="PF01258">
    <property type="entry name" value="zf-dskA_traR"/>
    <property type="match status" value="1"/>
</dbReference>
<feature type="domain" description="Zinc finger DksA/TraR C4-type" evidence="4">
    <location>
        <begin position="106"/>
        <end position="129"/>
    </location>
</feature>
<dbReference type="EMBL" id="UINC01110251">
    <property type="protein sequence ID" value="SVC77628.1"/>
    <property type="molecule type" value="Genomic_DNA"/>
</dbReference>
<feature type="domain" description="DnaK suppressor protein-like N-terminal" evidence="5">
    <location>
        <begin position="16"/>
        <end position="79"/>
    </location>
</feature>
<evidence type="ECO:0000256" key="1">
    <source>
        <dbReference type="ARBA" id="ARBA00022723"/>
    </source>
</evidence>
<evidence type="ECO:0000259" key="5">
    <source>
        <dbReference type="Pfam" id="PF21173"/>
    </source>
</evidence>
<proteinExistence type="predicted"/>
<dbReference type="InterPro" id="IPR000962">
    <property type="entry name" value="Znf_DskA_TraR"/>
</dbReference>
<keyword evidence="3" id="KW-0862">Zinc</keyword>
<evidence type="ECO:0000256" key="2">
    <source>
        <dbReference type="ARBA" id="ARBA00022771"/>
    </source>
</evidence>
<evidence type="ECO:0000313" key="6">
    <source>
        <dbReference type="EMBL" id="SVC77628.1"/>
    </source>
</evidence>
<dbReference type="Pfam" id="PF21173">
    <property type="entry name" value="DksA-like_N"/>
    <property type="match status" value="1"/>
</dbReference>